<comment type="caution">
    <text evidence="2">The sequence shown here is derived from an EMBL/GenBank/DDBJ whole genome shotgun (WGS) entry which is preliminary data.</text>
</comment>
<name>A0ABS0I3L4_9BACT</name>
<evidence type="ECO:0000313" key="2">
    <source>
        <dbReference type="EMBL" id="MBF9221391.1"/>
    </source>
</evidence>
<reference evidence="2 3" key="1">
    <citation type="submission" date="2020-11" db="EMBL/GenBank/DDBJ databases">
        <authorList>
            <person name="Kim M.K."/>
        </authorList>
    </citation>
    <scope>NUCLEOTIDE SEQUENCE [LARGE SCALE GENOMIC DNA]</scope>
    <source>
        <strain evidence="2 3">BT662</strain>
    </source>
</reference>
<feature type="signal peptide" evidence="1">
    <location>
        <begin position="1"/>
        <end position="26"/>
    </location>
</feature>
<gene>
    <name evidence="2" type="ORF">I2H31_09775</name>
</gene>
<sequence>MVRFYFPVFALLVALLLVAGRGRAQAVPEALAQLLHQYQPPRLVPAGTSVALGTRGTVQLPPQATHRRTGTKDSDRGEICLPGLLITYDLGHSAGTHVSAFNRGGDPFPWGNPTPFGTYEERAGDAWRATLGLRPRPDGTEVVVTLLAPAAPAALPDVSFPANFWADVRTEAELRQFLAVVSSYRPATKP</sequence>
<proteinExistence type="predicted"/>
<keyword evidence="3" id="KW-1185">Reference proteome</keyword>
<evidence type="ECO:0000313" key="3">
    <source>
        <dbReference type="Proteomes" id="UP000618931"/>
    </source>
</evidence>
<evidence type="ECO:0000256" key="1">
    <source>
        <dbReference type="SAM" id="SignalP"/>
    </source>
</evidence>
<accession>A0ABS0I3L4</accession>
<dbReference type="Proteomes" id="UP000618931">
    <property type="component" value="Unassembled WGS sequence"/>
</dbReference>
<organism evidence="2 3">
    <name type="scientific">Hymenobacter ruricola</name>
    <dbReference type="NCBI Taxonomy" id="2791023"/>
    <lineage>
        <taxon>Bacteria</taxon>
        <taxon>Pseudomonadati</taxon>
        <taxon>Bacteroidota</taxon>
        <taxon>Cytophagia</taxon>
        <taxon>Cytophagales</taxon>
        <taxon>Hymenobacteraceae</taxon>
        <taxon>Hymenobacter</taxon>
    </lineage>
</organism>
<dbReference type="EMBL" id="JADQDM010000003">
    <property type="protein sequence ID" value="MBF9221391.1"/>
    <property type="molecule type" value="Genomic_DNA"/>
</dbReference>
<keyword evidence="1" id="KW-0732">Signal</keyword>
<feature type="chain" id="PRO_5047485743" evidence="1">
    <location>
        <begin position="27"/>
        <end position="190"/>
    </location>
</feature>
<protein>
    <submittedName>
        <fullName evidence="2">Uncharacterized protein</fullName>
    </submittedName>
</protein>
<dbReference type="RefSeq" id="WP_196292836.1">
    <property type="nucleotide sequence ID" value="NZ_JADQDM010000003.1"/>
</dbReference>